<reference evidence="4" key="2">
    <citation type="submission" date="2020-09" db="EMBL/GenBank/DDBJ databases">
        <authorList>
            <person name="Sun Q."/>
            <person name="Zhou Y."/>
        </authorList>
    </citation>
    <scope>NUCLEOTIDE SEQUENCE</scope>
    <source>
        <strain evidence="4">CGMCC 1.12698</strain>
    </source>
</reference>
<evidence type="ECO:0000313" key="4">
    <source>
        <dbReference type="EMBL" id="GGE75431.1"/>
    </source>
</evidence>
<dbReference type="Gene3D" id="3.10.20.420">
    <property type="entry name" value="Bypass-of-forespore C, N-terminal domain"/>
    <property type="match status" value="1"/>
</dbReference>
<protein>
    <submittedName>
        <fullName evidence="4">BofC protein</fullName>
    </submittedName>
</protein>
<dbReference type="RefSeq" id="WP_188388969.1">
    <property type="nucleotide sequence ID" value="NZ_BMFK01000002.1"/>
</dbReference>
<evidence type="ECO:0000256" key="1">
    <source>
        <dbReference type="SAM" id="SignalP"/>
    </source>
</evidence>
<name>A0A917ESQ1_9BACI</name>
<dbReference type="InterPro" id="IPR015071">
    <property type="entry name" value="BOFC_N"/>
</dbReference>
<keyword evidence="1" id="KW-0732">Signal</keyword>
<dbReference type="Gene3D" id="3.30.70.1740">
    <property type="entry name" value="Bypass-of-forespore C, C-terminal domain"/>
    <property type="match status" value="1"/>
</dbReference>
<dbReference type="AlphaFoldDB" id="A0A917ESQ1"/>
<dbReference type="EMBL" id="BMFK01000002">
    <property type="protein sequence ID" value="GGE75431.1"/>
    <property type="molecule type" value="Genomic_DNA"/>
</dbReference>
<sequence length="156" mass="18055">MKRIVCMVVFICLTMGVGRVHADSEITILLQRVYVGGDISEEIYTAKEVSVESLLQKYEGWKLVDYDDEQITLQKYIDDISPIIKTSGYFGLGDDGTLKIFEGTPREEKVIHSFFQIDTKKLQSYKKQRLKNGIRVKSKFTFERVLKDLKNYAKEN</sequence>
<dbReference type="Pfam" id="PF08977">
    <property type="entry name" value="BOFC_N"/>
    <property type="match status" value="1"/>
</dbReference>
<reference evidence="4" key="1">
    <citation type="journal article" date="2014" name="Int. J. Syst. Evol. Microbiol.">
        <title>Complete genome sequence of Corynebacterium casei LMG S-19264T (=DSM 44701T), isolated from a smear-ripened cheese.</title>
        <authorList>
            <consortium name="US DOE Joint Genome Institute (JGI-PGF)"/>
            <person name="Walter F."/>
            <person name="Albersmeier A."/>
            <person name="Kalinowski J."/>
            <person name="Ruckert C."/>
        </authorList>
    </citation>
    <scope>NUCLEOTIDE SEQUENCE</scope>
    <source>
        <strain evidence="4">CGMCC 1.12698</strain>
    </source>
</reference>
<proteinExistence type="predicted"/>
<dbReference type="Proteomes" id="UP000605259">
    <property type="component" value="Unassembled WGS sequence"/>
</dbReference>
<feature type="signal peptide" evidence="1">
    <location>
        <begin position="1"/>
        <end position="22"/>
    </location>
</feature>
<accession>A0A917ESQ1</accession>
<organism evidence="4 5">
    <name type="scientific">Priestia taiwanensis</name>
    <dbReference type="NCBI Taxonomy" id="1347902"/>
    <lineage>
        <taxon>Bacteria</taxon>
        <taxon>Bacillati</taxon>
        <taxon>Bacillota</taxon>
        <taxon>Bacilli</taxon>
        <taxon>Bacillales</taxon>
        <taxon>Bacillaceae</taxon>
        <taxon>Priestia</taxon>
    </lineage>
</organism>
<dbReference type="InterPro" id="IPR038118">
    <property type="entry name" value="BOFC_N_sf"/>
</dbReference>
<evidence type="ECO:0000259" key="2">
    <source>
        <dbReference type="Pfam" id="PF08955"/>
    </source>
</evidence>
<dbReference type="Pfam" id="PF08955">
    <property type="entry name" value="BofC_C"/>
    <property type="match status" value="1"/>
</dbReference>
<evidence type="ECO:0000259" key="3">
    <source>
        <dbReference type="Pfam" id="PF08977"/>
    </source>
</evidence>
<feature type="domain" description="Bypass-of-forespore C N-terminal" evidence="3">
    <location>
        <begin position="26"/>
        <end position="75"/>
    </location>
</feature>
<feature type="domain" description="Bypass of forespore C C-terminal" evidence="2">
    <location>
        <begin position="78"/>
        <end position="150"/>
    </location>
</feature>
<feature type="chain" id="PRO_5037885271" evidence="1">
    <location>
        <begin position="23"/>
        <end position="156"/>
    </location>
</feature>
<dbReference type="InterPro" id="IPR038117">
    <property type="entry name" value="BofC_C_sf"/>
</dbReference>
<keyword evidence="5" id="KW-1185">Reference proteome</keyword>
<comment type="caution">
    <text evidence="4">The sequence shown here is derived from an EMBL/GenBank/DDBJ whole genome shotgun (WGS) entry which is preliminary data.</text>
</comment>
<gene>
    <name evidence="4" type="primary">bofC</name>
    <name evidence="4" type="ORF">GCM10007140_26540</name>
</gene>
<dbReference type="InterPro" id="IPR015050">
    <property type="entry name" value="BofC_C"/>
</dbReference>
<evidence type="ECO:0000313" key="5">
    <source>
        <dbReference type="Proteomes" id="UP000605259"/>
    </source>
</evidence>